<name>A0AAU7Z8D5_9BACT</name>
<reference evidence="4" key="2">
    <citation type="journal article" date="2024" name="Environ. Microbiol.">
        <title>Genome analysis and description of Tunturibacter gen. nov. expands the diversity of Terriglobia in tundra soils.</title>
        <authorList>
            <person name="Messyasz A."/>
            <person name="Mannisto M.K."/>
            <person name="Kerkhof L.J."/>
            <person name="Haggblom M.M."/>
        </authorList>
    </citation>
    <scope>NUCLEOTIDE SEQUENCE</scope>
    <source>
        <strain evidence="4">M8UP23</strain>
    </source>
</reference>
<accession>A0AAU7Z8D5</accession>
<evidence type="ECO:0000259" key="3">
    <source>
        <dbReference type="Pfam" id="PF04773"/>
    </source>
</evidence>
<feature type="compositionally biased region" description="Low complexity" evidence="1">
    <location>
        <begin position="504"/>
        <end position="526"/>
    </location>
</feature>
<dbReference type="AlphaFoldDB" id="A0AAU7Z8D5"/>
<feature type="region of interest" description="Disordered" evidence="1">
    <location>
        <begin position="472"/>
        <end position="544"/>
    </location>
</feature>
<dbReference type="Pfam" id="PF20245">
    <property type="entry name" value="DUF6600"/>
    <property type="match status" value="1"/>
</dbReference>
<dbReference type="Gene3D" id="2.60.120.1440">
    <property type="match status" value="1"/>
</dbReference>
<evidence type="ECO:0000256" key="2">
    <source>
        <dbReference type="SAM" id="SignalP"/>
    </source>
</evidence>
<dbReference type="Pfam" id="PF04773">
    <property type="entry name" value="FecR"/>
    <property type="match status" value="1"/>
</dbReference>
<protein>
    <submittedName>
        <fullName evidence="4">FecR family protein</fullName>
    </submittedName>
</protein>
<organism evidence="4">
    <name type="scientific">Tunturiibacter empetritectus</name>
    <dbReference type="NCBI Taxonomy" id="3069691"/>
    <lineage>
        <taxon>Bacteria</taxon>
        <taxon>Pseudomonadati</taxon>
        <taxon>Acidobacteriota</taxon>
        <taxon>Terriglobia</taxon>
        <taxon>Terriglobales</taxon>
        <taxon>Acidobacteriaceae</taxon>
        <taxon>Tunturiibacter</taxon>
    </lineage>
</organism>
<feature type="domain" description="FecR protein" evidence="3">
    <location>
        <begin position="126"/>
        <end position="224"/>
    </location>
</feature>
<dbReference type="PANTHER" id="PTHR38731">
    <property type="entry name" value="LIPL45-RELATED LIPOPROTEIN-RELATED"/>
    <property type="match status" value="1"/>
</dbReference>
<feature type="signal peptide" evidence="2">
    <location>
        <begin position="1"/>
        <end position="22"/>
    </location>
</feature>
<feature type="chain" id="PRO_5043414536" evidence="2">
    <location>
        <begin position="23"/>
        <end position="544"/>
    </location>
</feature>
<feature type="compositionally biased region" description="Gly residues" evidence="1">
    <location>
        <begin position="527"/>
        <end position="544"/>
    </location>
</feature>
<dbReference type="RefSeq" id="WP_353068245.1">
    <property type="nucleotide sequence ID" value="NZ_CP132932.1"/>
</dbReference>
<dbReference type="EMBL" id="CP132932">
    <property type="protein sequence ID" value="XCB25187.1"/>
    <property type="molecule type" value="Genomic_DNA"/>
</dbReference>
<keyword evidence="2" id="KW-0732">Signal</keyword>
<proteinExistence type="predicted"/>
<sequence length="544" mass="55523">MKIGFVYRVFLAMAFSVAGVVAAGAQSGAAGEQSNPLDVDSASAAHVTTAHMTTADVPKARVPVAGTPTSDVAAASVPVDNGARPGDSHVRIVRLSDVKGTLSLDRKTGNGFEETMPNMPIVQGQRLRTADGYAEVEFEDNSTLRVAPNSLVEFPLLALRSSGAKASTIQVVRGMVYVNLQSTKGNEFVLRAGDQTMTVSPSTHARMTVADGKTVVSVFNGSVEAKHGAETTLVTKKESLTLGGEQVAVVKKIEEAPSDAWDKEANDYHARYSQANALVAGGSTYGLSDLNYYGNFINGGAFGSFWQPYLIGAGWNPYLNGVWALYPGAGYSWVSPYPWGWLPYHSGNWSFFPGYGWGWQPGGAFNGLNNAASGGVASGGGVAGGLVGTAVHSPLRAASPQAPTAGAGSLVLANNTPMVFSKEDKPGNFVFQKNSAGLGVPRGSLGSLNKISSHVEQHGSASMQVYAAVPSAGGMASSHGGNSGPVTLRAGAPMQSANTSNAPASRGESYGGSSASSVASHSLGAPSGSGGSSGSGGRGGSGPK</sequence>
<gene>
    <name evidence="4" type="ORF">RBB75_12060</name>
</gene>
<reference evidence="4" key="1">
    <citation type="submission" date="2023-08" db="EMBL/GenBank/DDBJ databases">
        <authorList>
            <person name="Messyasz A."/>
            <person name="Mannisto M.K."/>
            <person name="Kerkhof L.J."/>
            <person name="Haggblom M."/>
        </authorList>
    </citation>
    <scope>NUCLEOTIDE SEQUENCE</scope>
    <source>
        <strain evidence="4">M8UP23</strain>
    </source>
</reference>
<dbReference type="InterPro" id="IPR006860">
    <property type="entry name" value="FecR"/>
</dbReference>
<evidence type="ECO:0000256" key="1">
    <source>
        <dbReference type="SAM" id="MobiDB-lite"/>
    </source>
</evidence>
<dbReference type="PANTHER" id="PTHR38731:SF3">
    <property type="entry name" value="BLL6125 PROTEIN"/>
    <property type="match status" value="1"/>
</dbReference>
<dbReference type="KEGG" id="temp:RBB75_12060"/>
<dbReference type="InterPro" id="IPR046535">
    <property type="entry name" value="DUF6600"/>
</dbReference>
<evidence type="ECO:0000313" key="4">
    <source>
        <dbReference type="EMBL" id="XCB25187.1"/>
    </source>
</evidence>